<evidence type="ECO:0000313" key="2">
    <source>
        <dbReference type="EMBL" id="KFA67278.1"/>
    </source>
</evidence>
<protein>
    <submittedName>
        <fullName evidence="2">Uncharacterized protein</fullName>
    </submittedName>
</protein>
<keyword evidence="3" id="KW-1185">Reference proteome</keyword>
<evidence type="ECO:0000256" key="1">
    <source>
        <dbReference type="SAM" id="MobiDB-lite"/>
    </source>
</evidence>
<dbReference type="InParanoid" id="A0A084QTJ3"/>
<sequence length="57" mass="6734">MAEENASLQVRLPQEQPDRTRQLPARFKDYKMDTPPRKPQERPSPDHVRGEYTINTI</sequence>
<gene>
    <name evidence="2" type="ORF">S40285_08649</name>
</gene>
<proteinExistence type="predicted"/>
<dbReference type="Proteomes" id="UP000028524">
    <property type="component" value="Unassembled WGS sequence"/>
</dbReference>
<dbReference type="EMBL" id="KL660214">
    <property type="protein sequence ID" value="KFA67278.1"/>
    <property type="molecule type" value="Genomic_DNA"/>
</dbReference>
<feature type="region of interest" description="Disordered" evidence="1">
    <location>
        <begin position="1"/>
        <end position="57"/>
    </location>
</feature>
<feature type="compositionally biased region" description="Basic and acidic residues" evidence="1">
    <location>
        <begin position="16"/>
        <end position="50"/>
    </location>
</feature>
<organism evidence="2 3">
    <name type="scientific">Stachybotrys chlorohalonatus (strain IBT 40285)</name>
    <dbReference type="NCBI Taxonomy" id="1283841"/>
    <lineage>
        <taxon>Eukaryota</taxon>
        <taxon>Fungi</taxon>
        <taxon>Dikarya</taxon>
        <taxon>Ascomycota</taxon>
        <taxon>Pezizomycotina</taxon>
        <taxon>Sordariomycetes</taxon>
        <taxon>Hypocreomycetidae</taxon>
        <taxon>Hypocreales</taxon>
        <taxon>Stachybotryaceae</taxon>
        <taxon>Stachybotrys</taxon>
    </lineage>
</organism>
<reference evidence="2 3" key="1">
    <citation type="journal article" date="2014" name="BMC Genomics">
        <title>Comparative genome sequencing reveals chemotype-specific gene clusters in the toxigenic black mold Stachybotrys.</title>
        <authorList>
            <person name="Semeiks J."/>
            <person name="Borek D."/>
            <person name="Otwinowski Z."/>
            <person name="Grishin N.V."/>
        </authorList>
    </citation>
    <scope>NUCLEOTIDE SEQUENCE [LARGE SCALE GENOMIC DNA]</scope>
    <source>
        <strain evidence="2 3">IBT 40285</strain>
    </source>
</reference>
<accession>A0A084QTJ3</accession>
<dbReference type="AlphaFoldDB" id="A0A084QTJ3"/>
<name>A0A084QTJ3_STAC4</name>
<dbReference type="HOGENOM" id="CLU_2997980_0_0_1"/>
<evidence type="ECO:0000313" key="3">
    <source>
        <dbReference type="Proteomes" id="UP000028524"/>
    </source>
</evidence>